<dbReference type="Pfam" id="PF09375">
    <property type="entry name" value="Peptidase_M75"/>
    <property type="match status" value="1"/>
</dbReference>
<comment type="subcellular location">
    <subcellularLocation>
        <location evidence="1">Cell envelope</location>
    </subcellularLocation>
</comment>
<keyword evidence="2 3" id="KW-0732">Signal</keyword>
<keyword evidence="6" id="KW-1185">Reference proteome</keyword>
<evidence type="ECO:0000259" key="4">
    <source>
        <dbReference type="Pfam" id="PF09375"/>
    </source>
</evidence>
<dbReference type="OrthoDB" id="5729110at2"/>
<feature type="signal peptide" evidence="3">
    <location>
        <begin position="1"/>
        <end position="22"/>
    </location>
</feature>
<comment type="caution">
    <text evidence="5">The sequence shown here is derived from an EMBL/GenBank/DDBJ whole genome shotgun (WGS) entry which is preliminary data.</text>
</comment>
<dbReference type="EMBL" id="VLTJ01000039">
    <property type="protein sequence ID" value="TSH90196.1"/>
    <property type="molecule type" value="Genomic_DNA"/>
</dbReference>
<evidence type="ECO:0000256" key="2">
    <source>
        <dbReference type="ARBA" id="ARBA00022729"/>
    </source>
</evidence>
<protein>
    <submittedName>
        <fullName evidence="5">Imelysin family protein</fullName>
    </submittedName>
</protein>
<dbReference type="InterPro" id="IPR034984">
    <property type="entry name" value="Imelysin-like_IPPA"/>
</dbReference>
<dbReference type="GO" id="GO:0030313">
    <property type="term" value="C:cell envelope"/>
    <property type="evidence" value="ECO:0007669"/>
    <property type="project" value="UniProtKB-SubCell"/>
</dbReference>
<dbReference type="CDD" id="cd14659">
    <property type="entry name" value="Imelysin-like_IPPA"/>
    <property type="match status" value="1"/>
</dbReference>
<evidence type="ECO:0000256" key="1">
    <source>
        <dbReference type="ARBA" id="ARBA00004196"/>
    </source>
</evidence>
<dbReference type="Gene3D" id="1.20.1420.20">
    <property type="entry name" value="M75 peptidase, HXXE motif"/>
    <property type="match status" value="1"/>
</dbReference>
<evidence type="ECO:0000313" key="5">
    <source>
        <dbReference type="EMBL" id="TSH90196.1"/>
    </source>
</evidence>
<name>A0A556ABC1_9BURK</name>
<gene>
    <name evidence="5" type="ORF">FOZ76_20375</name>
</gene>
<dbReference type="InterPro" id="IPR038352">
    <property type="entry name" value="Imelysin_sf"/>
</dbReference>
<sequence>MKIRWVWPALIVLGSQTGAAWADTVGERAIAGYIAPAMQRYAEAAPAMGDALSAYCRGEADRERLDAAFGALAQSWARIEFLRFGPLVEANRYERSFFWPDPRGVTQRQVQAALARQDPALVAPGGLAAASVAVQGIPALELVLYLESGGLASQAPADADDYRCRYGQALTTALAGIGRELAAAWSPGGQVHEEFAHPGPDANLYRDDTEVIAELLKAVSGGLHFARDAKLVPALGATADTARPTRAPLARSGMALPAMAAGVRGAGELFAAAGLAPRFEDVQRWMAASVPQQAARIADALQTVEPPWAAALADAGTRSRLAAAAADLQSLKTMLEGPVAEALGVKVGFNALDGD</sequence>
<evidence type="ECO:0000256" key="3">
    <source>
        <dbReference type="SAM" id="SignalP"/>
    </source>
</evidence>
<feature type="domain" description="Imelysin-like" evidence="4">
    <location>
        <begin position="35"/>
        <end position="332"/>
    </location>
</feature>
<dbReference type="RefSeq" id="WP_143950110.1">
    <property type="nucleotide sequence ID" value="NZ_BAABMB010000003.1"/>
</dbReference>
<reference evidence="5 6" key="1">
    <citation type="submission" date="2019-07" db="EMBL/GenBank/DDBJ databases">
        <title>Qingshengfaniella alkalisoli gen. nov., sp. nov., isolated from saline soil.</title>
        <authorList>
            <person name="Xu L."/>
            <person name="Huang X.-X."/>
            <person name="Sun J.-Q."/>
        </authorList>
    </citation>
    <scope>NUCLEOTIDE SEQUENCE [LARGE SCALE GENOMIC DNA]</scope>
    <source>
        <strain evidence="5 6">DSM 27279</strain>
    </source>
</reference>
<organism evidence="5 6">
    <name type="scientific">Verticiella sediminum</name>
    <dbReference type="NCBI Taxonomy" id="1247510"/>
    <lineage>
        <taxon>Bacteria</taxon>
        <taxon>Pseudomonadati</taxon>
        <taxon>Pseudomonadota</taxon>
        <taxon>Betaproteobacteria</taxon>
        <taxon>Burkholderiales</taxon>
        <taxon>Alcaligenaceae</taxon>
        <taxon>Verticiella</taxon>
    </lineage>
</organism>
<dbReference type="Proteomes" id="UP000318405">
    <property type="component" value="Unassembled WGS sequence"/>
</dbReference>
<accession>A0A556ABC1</accession>
<feature type="chain" id="PRO_5022104046" evidence="3">
    <location>
        <begin position="23"/>
        <end position="355"/>
    </location>
</feature>
<proteinExistence type="predicted"/>
<dbReference type="InterPro" id="IPR018976">
    <property type="entry name" value="Imelysin-like"/>
</dbReference>
<dbReference type="AlphaFoldDB" id="A0A556ABC1"/>
<evidence type="ECO:0000313" key="6">
    <source>
        <dbReference type="Proteomes" id="UP000318405"/>
    </source>
</evidence>